<dbReference type="InterPro" id="IPR018976">
    <property type="entry name" value="Imelysin-like"/>
</dbReference>
<evidence type="ECO:0000259" key="4">
    <source>
        <dbReference type="Pfam" id="PF09375"/>
    </source>
</evidence>
<evidence type="ECO:0000256" key="3">
    <source>
        <dbReference type="SAM" id="SignalP"/>
    </source>
</evidence>
<keyword evidence="6" id="KW-1185">Reference proteome</keyword>
<feature type="domain" description="Imelysin-like" evidence="4">
    <location>
        <begin position="64"/>
        <end position="400"/>
    </location>
</feature>
<dbReference type="Gene3D" id="1.20.1420.20">
    <property type="entry name" value="M75 peptidase, HXXE motif"/>
    <property type="match status" value="1"/>
</dbReference>
<dbReference type="AlphaFoldDB" id="A0A545TDB3"/>
<evidence type="ECO:0000313" key="5">
    <source>
        <dbReference type="EMBL" id="TQV75214.1"/>
    </source>
</evidence>
<sequence length="422" mass="46109">MNYRASISSLAAAMTIALSTIGCSDSTSSTAGSQFNDNANNNGTPSQFDEGKLVTNLTNNILTPAFEEFDQLASQLNQSVITYCQSEIGFTTGSIDANQRDSDRTQARDDWKAAMSSWQKVEMMQIGPLIENQSSLRNKIYSWPVANTCAVDQDVTFFNAGNINGTPYNVANRVVTRRGLDALEYLLFNDNLEHSCTATTAPAGWDNLSERQRVEQRCQFAVELTDDLRNNVDDFLAAWSGDSGYAQSLLNASAQPGSDFENIHEAVNRISDAIFYLDTVTKDSKLAIPLGLFENDCQQNACPENLESQFANHSLENIRSNLIAIRAVFTGNSDQSNDNTGFDDYLIEEGAEATATNISNAIDNAINNIDAYQVTLNDALVNSTNNVQATHDQIKAITDQMKTDFITQLALQLPASSAGDND</sequence>
<protein>
    <submittedName>
        <fullName evidence="5">Imelysin family protein</fullName>
    </submittedName>
</protein>
<name>A0A545TDB3_9GAMM</name>
<dbReference type="Proteomes" id="UP000317839">
    <property type="component" value="Unassembled WGS sequence"/>
</dbReference>
<dbReference type="OrthoDB" id="7058523at2"/>
<organism evidence="5 6">
    <name type="scientific">Aliikangiella marina</name>
    <dbReference type="NCBI Taxonomy" id="1712262"/>
    <lineage>
        <taxon>Bacteria</taxon>
        <taxon>Pseudomonadati</taxon>
        <taxon>Pseudomonadota</taxon>
        <taxon>Gammaproteobacteria</taxon>
        <taxon>Oceanospirillales</taxon>
        <taxon>Pleioneaceae</taxon>
        <taxon>Aliikangiella</taxon>
    </lineage>
</organism>
<dbReference type="Pfam" id="PF09375">
    <property type="entry name" value="Peptidase_M75"/>
    <property type="match status" value="1"/>
</dbReference>
<dbReference type="CDD" id="cd14659">
    <property type="entry name" value="Imelysin-like_IPPA"/>
    <property type="match status" value="1"/>
</dbReference>
<accession>A0A545TDB3</accession>
<dbReference type="RefSeq" id="WP_142941830.1">
    <property type="nucleotide sequence ID" value="NZ_VIKR01000002.1"/>
</dbReference>
<dbReference type="InterPro" id="IPR038352">
    <property type="entry name" value="Imelysin_sf"/>
</dbReference>
<evidence type="ECO:0000256" key="2">
    <source>
        <dbReference type="ARBA" id="ARBA00022729"/>
    </source>
</evidence>
<evidence type="ECO:0000256" key="1">
    <source>
        <dbReference type="ARBA" id="ARBA00004196"/>
    </source>
</evidence>
<dbReference type="PROSITE" id="PS51257">
    <property type="entry name" value="PROKAR_LIPOPROTEIN"/>
    <property type="match status" value="1"/>
</dbReference>
<gene>
    <name evidence="5" type="ORF">FLL45_09770</name>
</gene>
<comment type="caution">
    <text evidence="5">The sequence shown here is derived from an EMBL/GenBank/DDBJ whole genome shotgun (WGS) entry which is preliminary data.</text>
</comment>
<reference evidence="5 6" key="1">
    <citation type="submission" date="2019-06" db="EMBL/GenBank/DDBJ databases">
        <title>Draft genome of Aliikangiella marina GYP-15.</title>
        <authorList>
            <person name="Wang G."/>
        </authorList>
    </citation>
    <scope>NUCLEOTIDE SEQUENCE [LARGE SCALE GENOMIC DNA]</scope>
    <source>
        <strain evidence="5 6">GYP-15</strain>
    </source>
</reference>
<comment type="subcellular location">
    <subcellularLocation>
        <location evidence="1">Cell envelope</location>
    </subcellularLocation>
</comment>
<keyword evidence="2 3" id="KW-0732">Signal</keyword>
<dbReference type="InterPro" id="IPR034984">
    <property type="entry name" value="Imelysin-like_IPPA"/>
</dbReference>
<evidence type="ECO:0000313" key="6">
    <source>
        <dbReference type="Proteomes" id="UP000317839"/>
    </source>
</evidence>
<proteinExistence type="predicted"/>
<dbReference type="EMBL" id="VIKR01000002">
    <property type="protein sequence ID" value="TQV75214.1"/>
    <property type="molecule type" value="Genomic_DNA"/>
</dbReference>
<feature type="signal peptide" evidence="3">
    <location>
        <begin position="1"/>
        <end position="24"/>
    </location>
</feature>
<feature type="chain" id="PRO_5021862894" evidence="3">
    <location>
        <begin position="25"/>
        <end position="422"/>
    </location>
</feature>
<dbReference type="GO" id="GO:0030313">
    <property type="term" value="C:cell envelope"/>
    <property type="evidence" value="ECO:0007669"/>
    <property type="project" value="UniProtKB-SubCell"/>
</dbReference>